<dbReference type="GO" id="GO:0009431">
    <property type="term" value="C:bacterial-type flagellum basal body, MS ring"/>
    <property type="evidence" value="ECO:0007669"/>
    <property type="project" value="InterPro"/>
</dbReference>
<keyword evidence="14" id="KW-1185">Reference proteome</keyword>
<dbReference type="Gene3D" id="3.30.300.30">
    <property type="match status" value="1"/>
</dbReference>
<dbReference type="AlphaFoldDB" id="A0A4Y6UYM0"/>
<dbReference type="InterPro" id="IPR006182">
    <property type="entry name" value="FliF_N_dom"/>
</dbReference>
<comment type="subcellular location">
    <subcellularLocation>
        <location evidence="1 9">Bacterial flagellum basal body</location>
    </subcellularLocation>
    <subcellularLocation>
        <location evidence="2">Cell membrane</location>
        <topology evidence="2">Multi-pass membrane protein</topology>
    </subcellularLocation>
</comment>
<organism evidence="13 14">
    <name type="scientific">Saccharibacillus brassicae</name>
    <dbReference type="NCBI Taxonomy" id="2583377"/>
    <lineage>
        <taxon>Bacteria</taxon>
        <taxon>Bacillati</taxon>
        <taxon>Bacillota</taxon>
        <taxon>Bacilli</taxon>
        <taxon>Bacillales</taxon>
        <taxon>Paenibacillaceae</taxon>
        <taxon>Saccharibacillus</taxon>
    </lineage>
</organism>
<keyword evidence="13" id="KW-0969">Cilium</keyword>
<dbReference type="GO" id="GO:0005886">
    <property type="term" value="C:plasma membrane"/>
    <property type="evidence" value="ECO:0007669"/>
    <property type="project" value="UniProtKB-SubCell"/>
</dbReference>
<evidence type="ECO:0000256" key="9">
    <source>
        <dbReference type="PIRNR" id="PIRNR004862"/>
    </source>
</evidence>
<protein>
    <recommendedName>
        <fullName evidence="9">Flagellar M-ring protein</fullName>
    </recommendedName>
</protein>
<keyword evidence="13" id="KW-0966">Cell projection</keyword>
<dbReference type="Pfam" id="PF08345">
    <property type="entry name" value="YscJ_FliF_C"/>
    <property type="match status" value="1"/>
</dbReference>
<proteinExistence type="inferred from homology"/>
<evidence type="ECO:0000256" key="1">
    <source>
        <dbReference type="ARBA" id="ARBA00004117"/>
    </source>
</evidence>
<dbReference type="InterPro" id="IPR043427">
    <property type="entry name" value="YscJ/FliF"/>
</dbReference>
<dbReference type="NCBIfam" id="TIGR00206">
    <property type="entry name" value="fliF"/>
    <property type="match status" value="1"/>
</dbReference>
<keyword evidence="6 10" id="KW-1133">Transmembrane helix</keyword>
<feature type="domain" description="Flagellar M-ring C-terminal" evidence="12">
    <location>
        <begin position="262"/>
        <end position="407"/>
    </location>
</feature>
<evidence type="ECO:0000313" key="14">
    <source>
        <dbReference type="Proteomes" id="UP000316968"/>
    </source>
</evidence>
<accession>A0A4Y6UYM0</accession>
<evidence type="ECO:0000256" key="5">
    <source>
        <dbReference type="ARBA" id="ARBA00022692"/>
    </source>
</evidence>
<feature type="domain" description="Flagellar M-ring N-terminal" evidence="11">
    <location>
        <begin position="46"/>
        <end position="224"/>
    </location>
</feature>
<keyword evidence="5 10" id="KW-0812">Transmembrane</keyword>
<dbReference type="RefSeq" id="WP_141449387.1">
    <property type="nucleotide sequence ID" value="NZ_CP041217.1"/>
</dbReference>
<evidence type="ECO:0000313" key="13">
    <source>
        <dbReference type="EMBL" id="QDH22849.1"/>
    </source>
</evidence>
<dbReference type="EMBL" id="CP041217">
    <property type="protein sequence ID" value="QDH22849.1"/>
    <property type="molecule type" value="Genomic_DNA"/>
</dbReference>
<evidence type="ECO:0000256" key="8">
    <source>
        <dbReference type="ARBA" id="ARBA00023143"/>
    </source>
</evidence>
<dbReference type="PRINTS" id="PR01009">
    <property type="entry name" value="FLGMRINGFLIF"/>
</dbReference>
<gene>
    <name evidence="13" type="primary">fliF</name>
    <name evidence="13" type="ORF">FFV09_19545</name>
</gene>
<dbReference type="PIRSF" id="PIRSF004862">
    <property type="entry name" value="FliF"/>
    <property type="match status" value="1"/>
</dbReference>
<dbReference type="GO" id="GO:0003774">
    <property type="term" value="F:cytoskeletal motor activity"/>
    <property type="evidence" value="ECO:0007669"/>
    <property type="project" value="InterPro"/>
</dbReference>
<evidence type="ECO:0000256" key="4">
    <source>
        <dbReference type="ARBA" id="ARBA00022475"/>
    </source>
</evidence>
<feature type="transmembrane region" description="Helical" evidence="10">
    <location>
        <begin position="446"/>
        <end position="466"/>
    </location>
</feature>
<dbReference type="KEGG" id="saca:FFV09_19545"/>
<keyword evidence="4" id="KW-1003">Cell membrane</keyword>
<evidence type="ECO:0000256" key="3">
    <source>
        <dbReference type="ARBA" id="ARBA00007971"/>
    </source>
</evidence>
<dbReference type="PANTHER" id="PTHR30046:SF0">
    <property type="entry name" value="FLAGELLAR M-RING PROTEIN"/>
    <property type="match status" value="1"/>
</dbReference>
<name>A0A4Y6UYM0_SACBS</name>
<keyword evidence="7 10" id="KW-0472">Membrane</keyword>
<dbReference type="GO" id="GO:0071973">
    <property type="term" value="P:bacterial-type flagellum-dependent cell motility"/>
    <property type="evidence" value="ECO:0007669"/>
    <property type="project" value="InterPro"/>
</dbReference>
<evidence type="ECO:0000259" key="11">
    <source>
        <dbReference type="Pfam" id="PF01514"/>
    </source>
</evidence>
<keyword evidence="13" id="KW-0282">Flagellum</keyword>
<evidence type="ECO:0000256" key="2">
    <source>
        <dbReference type="ARBA" id="ARBA00004651"/>
    </source>
</evidence>
<evidence type="ECO:0000256" key="6">
    <source>
        <dbReference type="ARBA" id="ARBA00022989"/>
    </source>
</evidence>
<dbReference type="PANTHER" id="PTHR30046">
    <property type="entry name" value="FLAGELLAR M-RING PROTEIN"/>
    <property type="match status" value="1"/>
</dbReference>
<dbReference type="InterPro" id="IPR000067">
    <property type="entry name" value="FlgMring_FliF"/>
</dbReference>
<comment type="function">
    <text evidence="9">The M ring may be actively involved in energy transduction.</text>
</comment>
<evidence type="ECO:0000256" key="7">
    <source>
        <dbReference type="ARBA" id="ARBA00023136"/>
    </source>
</evidence>
<dbReference type="InterPro" id="IPR045851">
    <property type="entry name" value="AMP-bd_C_sf"/>
</dbReference>
<evidence type="ECO:0000256" key="10">
    <source>
        <dbReference type="SAM" id="Phobius"/>
    </source>
</evidence>
<reference evidence="13 14" key="1">
    <citation type="submission" date="2019-06" db="EMBL/GenBank/DDBJ databases">
        <title>Saccharibacillus brassicae sp. nov., an endophytic bacterium isolated from Chinese cabbage seeds (Brassica pekinensis).</title>
        <authorList>
            <person name="Jiang L."/>
            <person name="Lee J."/>
            <person name="Kim S.W."/>
        </authorList>
    </citation>
    <scope>NUCLEOTIDE SEQUENCE [LARGE SCALE GENOMIC DNA]</scope>
    <source>
        <strain evidence="14">KCTC 43072 / ATSA2</strain>
    </source>
</reference>
<evidence type="ECO:0000259" key="12">
    <source>
        <dbReference type="Pfam" id="PF08345"/>
    </source>
</evidence>
<keyword evidence="8 9" id="KW-0975">Bacterial flagellum</keyword>
<dbReference type="NCBIfam" id="TIGR01167">
    <property type="entry name" value="LPXTG_anchor"/>
    <property type="match status" value="1"/>
</dbReference>
<sequence length="529" mass="57065">MNERLTRIRDSILGYWNRLSKTQKALLVSTVAITLLTIVILTMQFSKTEYEVAFQDMNGEDAAAAMTYLDSAAIPYKLSADGKSLSVPSTNAARVRVDVASQGIIQNGSIGFNKMFGTTTSALGMTENEFNVKYKSALNGEIESMLKMMSGVETARVLINLPEESLFASSENQDQASASVVMTFKPGFRPSQEVIDGYFNLVKTSVPNLPIDNITITSDNAELYASNAGNGFGAGSAGAIQDNLAIQRKYESDIEKSVKMFLGSMVGADRVNVLVASKLNFDQVNSTENRYEPVDVENMRGIEISVQDVQESYTGAGAADGGVAGTGTEAVPTYPGDTSAGQSTSESSNKIVNYQVNQITKEIVQSPYIVKDLTINVAIEPPEGSTELDRTVTKNVTDILVNIIGASLADSGTTYNETELGQKVAVFSTPPSAATAAADTGISRTLLWSIIGGLALLLAAAVFLVLRRRRKNREEELLEEMALPTPAEMPSISFETVNGESQTRKQLESLAKKKPDEFVNLLRTWLADE</sequence>
<dbReference type="Pfam" id="PF01514">
    <property type="entry name" value="YscJ_FliF"/>
    <property type="match status" value="1"/>
</dbReference>
<dbReference type="InterPro" id="IPR013556">
    <property type="entry name" value="Flag_M-ring_C"/>
</dbReference>
<dbReference type="Proteomes" id="UP000316968">
    <property type="component" value="Chromosome"/>
</dbReference>
<dbReference type="OrthoDB" id="9807026at2"/>
<feature type="transmembrane region" description="Helical" evidence="10">
    <location>
        <begin position="25"/>
        <end position="45"/>
    </location>
</feature>
<comment type="similarity">
    <text evidence="3 9">Belongs to the FliF family.</text>
</comment>